<evidence type="ECO:0000256" key="16">
    <source>
        <dbReference type="ARBA" id="ARBA00047011"/>
    </source>
</evidence>
<feature type="compositionally biased region" description="Acidic residues" evidence="17">
    <location>
        <begin position="338"/>
        <end position="361"/>
    </location>
</feature>
<dbReference type="GO" id="GO:0034976">
    <property type="term" value="P:response to endoplasmic reticulum stress"/>
    <property type="evidence" value="ECO:0007669"/>
    <property type="project" value="TreeGrafter"/>
</dbReference>
<feature type="compositionally biased region" description="Acidic residues" evidence="17">
    <location>
        <begin position="467"/>
        <end position="477"/>
    </location>
</feature>
<evidence type="ECO:0000256" key="1">
    <source>
        <dbReference type="ARBA" id="ARBA00004397"/>
    </source>
</evidence>
<comment type="subcellular location">
    <subcellularLocation>
        <location evidence="1">Endoplasmic reticulum membrane</location>
        <topology evidence="1">Peripheral membrane protein</topology>
        <orientation evidence="1">Cytoplasmic side</orientation>
    </subcellularLocation>
    <subcellularLocation>
        <location evidence="2">Mitochondrion outer membrane</location>
        <topology evidence="2">Peripheral membrane protein</topology>
        <orientation evidence="2">Cytoplasmic side</orientation>
    </subcellularLocation>
</comment>
<feature type="region of interest" description="Disordered" evidence="17">
    <location>
        <begin position="605"/>
        <end position="647"/>
    </location>
</feature>
<dbReference type="InterPro" id="IPR019523">
    <property type="entry name" value="Prot_Pase1_reg-su15A/B_C"/>
</dbReference>
<evidence type="ECO:0000256" key="15">
    <source>
        <dbReference type="ARBA" id="ARBA00042438"/>
    </source>
</evidence>
<dbReference type="InterPro" id="IPR051254">
    <property type="entry name" value="PPP1R15"/>
</dbReference>
<feature type="domain" description="Protein phosphatase 1 regulatory subunit 15A/B C-terminal" evidence="18">
    <location>
        <begin position="527"/>
        <end position="594"/>
    </location>
</feature>
<evidence type="ECO:0000313" key="19">
    <source>
        <dbReference type="Proteomes" id="UP000504623"/>
    </source>
</evidence>
<reference evidence="20" key="1">
    <citation type="submission" date="2025-08" db="UniProtKB">
        <authorList>
            <consortium name="RefSeq"/>
        </authorList>
    </citation>
    <scope>IDENTIFICATION</scope>
    <source>
        <tissue evidence="20">Spleen</tissue>
    </source>
</reference>
<evidence type="ECO:0000256" key="17">
    <source>
        <dbReference type="SAM" id="MobiDB-lite"/>
    </source>
</evidence>
<gene>
    <name evidence="20" type="primary">PPP1R15A</name>
</gene>
<feature type="compositionally biased region" description="Acidic residues" evidence="17">
    <location>
        <begin position="385"/>
        <end position="404"/>
    </location>
</feature>
<keyword evidence="12" id="KW-0496">Mitochondrion</keyword>
<dbReference type="GO" id="GO:0019888">
    <property type="term" value="F:protein phosphatase regulator activity"/>
    <property type="evidence" value="ECO:0007669"/>
    <property type="project" value="TreeGrafter"/>
</dbReference>
<evidence type="ECO:0000256" key="14">
    <source>
        <dbReference type="ARBA" id="ARBA00040008"/>
    </source>
</evidence>
<keyword evidence="5" id="KW-0053">Apoptosis</keyword>
<evidence type="ECO:0000256" key="13">
    <source>
        <dbReference type="ARBA" id="ARBA00023136"/>
    </source>
</evidence>
<dbReference type="Proteomes" id="UP000504623">
    <property type="component" value="Unplaced"/>
</dbReference>
<proteinExistence type="inferred from homology"/>
<sequence length="647" mass="70918">MAPGQASPLDSPWRNAHPFFLLSPLVGLLSRAWSRLKGPGPPESWLLEAVTEEAALEEEVETSLAFHHATWGKQPLGEAEDSGAAEKGEADMRICPARKANSYFLDASNVDDEAYTEKEATSVAKEQESELTASQAAPLPPSLLRRTLQHPLGEEESEEDRAADNTEMTKAFSYPPSPWESYPGPGEKEDKGGEVVKRAASRPSSPPLSPDSQLSTWVCCPGEGEEEKDRTAKNKEVTKTAMPPSCSGSNPKTWECCSGESKEERDRDTKEIAEKAKTGSEAHSAKSWEYQPKKRTEEEDEEDGASWAAEEEGEPESPSPDPSTSAFLKAWVYRPGEDTEEEEEDEDTEDSDSEAPEEEGVAEGPSSSPCTSAFLKAWVYRPGEDTEEEEEDDTSWAAEEEGEPESPSPNPCTSAFLKAWVYQPGEDTEEEEDYEGNEDGRDDSEAADSGPHPFQSALRTWISQVGEDTEEEEWEEAEPCPLRVVFYLPGEKPPASWAPPRLPLRLQQRLKCLQTPAWNPDPEIPQKATKVRFAEKVSVHHLVVWAGPAQAARRGPWEQLARDRSRFACRIARAQEELGPCLSHAARARAWARLGNPPLSLAPISVPTQTTPASSCLSVPSLPSTHLNPTVATPSSAPGPPLGERRG</sequence>
<evidence type="ECO:0000256" key="4">
    <source>
        <dbReference type="ARBA" id="ARBA00022553"/>
    </source>
</evidence>
<dbReference type="OrthoDB" id="5976067at2759"/>
<evidence type="ECO:0000256" key="3">
    <source>
        <dbReference type="ARBA" id="ARBA00010161"/>
    </source>
</evidence>
<dbReference type="GO" id="GO:0005741">
    <property type="term" value="C:mitochondrial outer membrane"/>
    <property type="evidence" value="ECO:0007669"/>
    <property type="project" value="UniProtKB-SubCell"/>
</dbReference>
<keyword evidence="7" id="KW-1000">Mitochondrion outer membrane</keyword>
<protein>
    <recommendedName>
        <fullName evidence="14">Protein phosphatase 1 regulatory subunit 15A</fullName>
    </recommendedName>
    <alternativeName>
        <fullName evidence="15">Growth arrest and DNA damage-inducible protein GADD34</fullName>
    </alternativeName>
</protein>
<feature type="compositionally biased region" description="Polar residues" evidence="17">
    <location>
        <begin position="606"/>
        <end position="636"/>
    </location>
</feature>
<dbReference type="PANTHER" id="PTHR16489">
    <property type="entry name" value="GH11727P"/>
    <property type="match status" value="1"/>
</dbReference>
<dbReference type="AlphaFoldDB" id="A0A9B0TVC5"/>
<dbReference type="Pfam" id="PF10488">
    <property type="entry name" value="PP1c_bdg"/>
    <property type="match status" value="1"/>
</dbReference>
<feature type="compositionally biased region" description="Basic and acidic residues" evidence="17">
    <location>
        <begin position="260"/>
        <end position="297"/>
    </location>
</feature>
<evidence type="ECO:0000256" key="5">
    <source>
        <dbReference type="ARBA" id="ARBA00022703"/>
    </source>
</evidence>
<evidence type="ECO:0000256" key="11">
    <source>
        <dbReference type="ARBA" id="ARBA00023016"/>
    </source>
</evidence>
<keyword evidence="9" id="KW-0832">Ubl conjugation</keyword>
<keyword evidence="10" id="KW-0810">Translation regulation</keyword>
<dbReference type="GO" id="GO:0005789">
    <property type="term" value="C:endoplasmic reticulum membrane"/>
    <property type="evidence" value="ECO:0007669"/>
    <property type="project" value="UniProtKB-SubCell"/>
</dbReference>
<evidence type="ECO:0000256" key="6">
    <source>
        <dbReference type="ARBA" id="ARBA00022737"/>
    </source>
</evidence>
<feature type="compositionally biased region" description="Basic and acidic residues" evidence="17">
    <location>
        <begin position="186"/>
        <end position="197"/>
    </location>
</feature>
<dbReference type="GeneID" id="102830617"/>
<feature type="compositionally biased region" description="Basic and acidic residues" evidence="17">
    <location>
        <begin position="227"/>
        <end position="238"/>
    </location>
</feature>
<keyword evidence="6" id="KW-0677">Repeat</keyword>
<keyword evidence="4" id="KW-0597">Phosphoprotein</keyword>
<comment type="subunit">
    <text evidence="16">Interacts with PPP1CA. Interacts with EIF2S1. Interacts with PCNA. Interacts with LYN and KMT2A/MLL1. Interacts with PPP1R1A and SMARCB1. Interacts with SMAD7. Interacts with BAG1. Interacts with NOX4.</text>
</comment>
<dbReference type="CTD" id="23645"/>
<comment type="similarity">
    <text evidence="3">Belongs to the PPP1R15 family.</text>
</comment>
<keyword evidence="13" id="KW-0472">Membrane</keyword>
<keyword evidence="8" id="KW-0256">Endoplasmic reticulum</keyword>
<evidence type="ECO:0000256" key="10">
    <source>
        <dbReference type="ARBA" id="ARBA00022845"/>
    </source>
</evidence>
<dbReference type="GO" id="GO:0006915">
    <property type="term" value="P:apoptotic process"/>
    <property type="evidence" value="ECO:0007669"/>
    <property type="project" value="UniProtKB-KW"/>
</dbReference>
<feature type="compositionally biased region" description="Acidic residues" evidence="17">
    <location>
        <begin position="298"/>
        <end position="315"/>
    </location>
</feature>
<keyword evidence="19" id="KW-1185">Reference proteome</keyword>
<dbReference type="RefSeq" id="XP_006868460.1">
    <property type="nucleotide sequence ID" value="XM_006868398.1"/>
</dbReference>
<evidence type="ECO:0000256" key="8">
    <source>
        <dbReference type="ARBA" id="ARBA00022824"/>
    </source>
</evidence>
<feature type="compositionally biased region" description="Basic and acidic residues" evidence="17">
    <location>
        <begin position="115"/>
        <end position="128"/>
    </location>
</feature>
<keyword evidence="11" id="KW-0346">Stress response</keyword>
<evidence type="ECO:0000256" key="12">
    <source>
        <dbReference type="ARBA" id="ARBA00023128"/>
    </source>
</evidence>
<evidence type="ECO:0000259" key="18">
    <source>
        <dbReference type="Pfam" id="PF10488"/>
    </source>
</evidence>
<evidence type="ECO:0000256" key="2">
    <source>
        <dbReference type="ARBA" id="ARBA00004570"/>
    </source>
</evidence>
<evidence type="ECO:0000256" key="9">
    <source>
        <dbReference type="ARBA" id="ARBA00022843"/>
    </source>
</evidence>
<dbReference type="GO" id="GO:0000164">
    <property type="term" value="C:protein phosphatase type 1 complex"/>
    <property type="evidence" value="ECO:0007669"/>
    <property type="project" value="TreeGrafter"/>
</dbReference>
<dbReference type="PANTHER" id="PTHR16489:SF14">
    <property type="entry name" value="PROTEIN PHOSPHATASE 1 REGULATORY SUBUNIT 15A"/>
    <property type="match status" value="1"/>
</dbReference>
<evidence type="ECO:0000256" key="7">
    <source>
        <dbReference type="ARBA" id="ARBA00022787"/>
    </source>
</evidence>
<organism evidence="19 20">
    <name type="scientific">Chrysochloris asiatica</name>
    <name type="common">Cape golden mole</name>
    <dbReference type="NCBI Taxonomy" id="185453"/>
    <lineage>
        <taxon>Eukaryota</taxon>
        <taxon>Metazoa</taxon>
        <taxon>Chordata</taxon>
        <taxon>Craniata</taxon>
        <taxon>Vertebrata</taxon>
        <taxon>Euteleostomi</taxon>
        <taxon>Mammalia</taxon>
        <taxon>Eutheria</taxon>
        <taxon>Afrotheria</taxon>
        <taxon>Chrysochloridae</taxon>
        <taxon>Chrysochlorinae</taxon>
        <taxon>Chrysochloris</taxon>
    </lineage>
</organism>
<accession>A0A9B0TVC5</accession>
<evidence type="ECO:0000313" key="20">
    <source>
        <dbReference type="RefSeq" id="XP_006868460.1"/>
    </source>
</evidence>
<feature type="region of interest" description="Disordered" evidence="17">
    <location>
        <begin position="108"/>
        <end position="477"/>
    </location>
</feature>
<feature type="compositionally biased region" description="Acidic residues" evidence="17">
    <location>
        <begin position="426"/>
        <end position="446"/>
    </location>
</feature>
<name>A0A9B0TVC5_CHRAS</name>
<dbReference type="GO" id="GO:0006417">
    <property type="term" value="P:regulation of translation"/>
    <property type="evidence" value="ECO:0007669"/>
    <property type="project" value="UniProtKB-KW"/>
</dbReference>